<proteinExistence type="inferred from homology"/>
<evidence type="ECO:0000256" key="5">
    <source>
        <dbReference type="ARBA" id="ARBA00022679"/>
    </source>
</evidence>
<evidence type="ECO:0000313" key="12">
    <source>
        <dbReference type="Proteomes" id="UP000238823"/>
    </source>
</evidence>
<evidence type="ECO:0000256" key="7">
    <source>
        <dbReference type="ARBA" id="ARBA00048558"/>
    </source>
</evidence>
<dbReference type="Gene3D" id="3.40.50.170">
    <property type="entry name" value="Formyl transferase, N-terminal domain"/>
    <property type="match status" value="1"/>
</dbReference>
<comment type="function">
    <text evidence="1 8">Attaches a formyl group to the free amino group of methionyl-tRNA(fMet). The formyl group appears to play a dual role in the initiator identity of N-formylmethionyl-tRNA by promoting its recognition by IF2 and preventing the misappropriation of this tRNA by the elongation apparatus.</text>
</comment>
<dbReference type="InterPro" id="IPR005793">
    <property type="entry name" value="Formyl_trans_C"/>
</dbReference>
<dbReference type="CDD" id="cd08704">
    <property type="entry name" value="Met_tRNA_FMT_C"/>
    <property type="match status" value="1"/>
</dbReference>
<dbReference type="SUPFAM" id="SSF53328">
    <property type="entry name" value="Formyltransferase"/>
    <property type="match status" value="1"/>
</dbReference>
<dbReference type="SUPFAM" id="SSF50486">
    <property type="entry name" value="FMT C-terminal domain-like"/>
    <property type="match status" value="1"/>
</dbReference>
<evidence type="ECO:0000256" key="2">
    <source>
        <dbReference type="ARBA" id="ARBA00010699"/>
    </source>
</evidence>
<feature type="binding site" evidence="8">
    <location>
        <begin position="112"/>
        <end position="115"/>
    </location>
    <ligand>
        <name>(6S)-5,6,7,8-tetrahydrofolate</name>
        <dbReference type="ChEBI" id="CHEBI:57453"/>
    </ligand>
</feature>
<dbReference type="Pfam" id="PF02911">
    <property type="entry name" value="Formyl_trans_C"/>
    <property type="match status" value="1"/>
</dbReference>
<evidence type="ECO:0000256" key="1">
    <source>
        <dbReference type="ARBA" id="ARBA00002606"/>
    </source>
</evidence>
<dbReference type="InterPro" id="IPR044135">
    <property type="entry name" value="Met-tRNA-FMT_C"/>
</dbReference>
<evidence type="ECO:0000259" key="10">
    <source>
        <dbReference type="Pfam" id="PF02911"/>
    </source>
</evidence>
<dbReference type="Pfam" id="PF00551">
    <property type="entry name" value="Formyl_trans_N"/>
    <property type="match status" value="1"/>
</dbReference>
<dbReference type="InterPro" id="IPR041711">
    <property type="entry name" value="Met-tRNA-FMT_N"/>
</dbReference>
<evidence type="ECO:0000256" key="3">
    <source>
        <dbReference type="ARBA" id="ARBA00012261"/>
    </source>
</evidence>
<sequence>MSERLRTVFMGSPEFAVSSLQAVARRCELVAVVTQPDRPSGRGRKLKPPAVKVEAATLGVPVLQPTKVRKGKLRALLEPYAPELIVVTAYGRILGADVLELPKHGCVNVHASLLPRWRGAAPIQRAVLAGDLQTGVAIMRMDIGCDTGPVYRMRATPIGVEETSGELFERLAVLGGELLDEFLLEFPSVPPPQDQSELDGEVLHAAKLEKSEGQVDWGRDAVQVVNHVRGMDPWPAAFSSHGGAQIKLFAAGLSRWPRPERAVAAGTVLGVDDDGVHVCCGDGVVRIGQLQAPGKRRMSAREYAAGHPFAEHERLGVHG</sequence>
<evidence type="ECO:0000256" key="4">
    <source>
        <dbReference type="ARBA" id="ARBA00016014"/>
    </source>
</evidence>
<evidence type="ECO:0000256" key="8">
    <source>
        <dbReference type="HAMAP-Rule" id="MF_00182"/>
    </source>
</evidence>
<dbReference type="HAMAP" id="MF_00182">
    <property type="entry name" value="Formyl_trans"/>
    <property type="match status" value="1"/>
</dbReference>
<feature type="domain" description="Formyl transferase C-terminal" evidence="10">
    <location>
        <begin position="207"/>
        <end position="307"/>
    </location>
</feature>
<keyword evidence="5 8" id="KW-0808">Transferase</keyword>
<dbReference type="RefSeq" id="WP_244924046.1">
    <property type="nucleotide sequence ID" value="NZ_PVNL01000138.1"/>
</dbReference>
<gene>
    <name evidence="8 11" type="primary">fmt</name>
    <name evidence="11" type="ORF">ENSA7_75530</name>
</gene>
<dbReference type="GO" id="GO:0005829">
    <property type="term" value="C:cytosol"/>
    <property type="evidence" value="ECO:0007669"/>
    <property type="project" value="TreeGrafter"/>
</dbReference>
<comment type="catalytic activity">
    <reaction evidence="7 8">
        <text>L-methionyl-tRNA(fMet) + (6R)-10-formyltetrahydrofolate = N-formyl-L-methionyl-tRNA(fMet) + (6S)-5,6,7,8-tetrahydrofolate + H(+)</text>
        <dbReference type="Rhea" id="RHEA:24380"/>
        <dbReference type="Rhea" id="RHEA-COMP:9952"/>
        <dbReference type="Rhea" id="RHEA-COMP:9953"/>
        <dbReference type="ChEBI" id="CHEBI:15378"/>
        <dbReference type="ChEBI" id="CHEBI:57453"/>
        <dbReference type="ChEBI" id="CHEBI:78530"/>
        <dbReference type="ChEBI" id="CHEBI:78844"/>
        <dbReference type="ChEBI" id="CHEBI:195366"/>
        <dbReference type="EC" id="2.1.2.9"/>
    </reaction>
</comment>
<dbReference type="InterPro" id="IPR037022">
    <property type="entry name" value="Formyl_trans_C_sf"/>
</dbReference>
<evidence type="ECO:0000259" key="9">
    <source>
        <dbReference type="Pfam" id="PF00551"/>
    </source>
</evidence>
<feature type="domain" description="Formyl transferase N-terminal" evidence="9">
    <location>
        <begin position="25"/>
        <end position="179"/>
    </location>
</feature>
<organism evidence="11 12">
    <name type="scientific">Enhygromyxa salina</name>
    <dbReference type="NCBI Taxonomy" id="215803"/>
    <lineage>
        <taxon>Bacteria</taxon>
        <taxon>Pseudomonadati</taxon>
        <taxon>Myxococcota</taxon>
        <taxon>Polyangia</taxon>
        <taxon>Nannocystales</taxon>
        <taxon>Nannocystaceae</taxon>
        <taxon>Enhygromyxa</taxon>
    </lineage>
</organism>
<comment type="caution">
    <text evidence="11">The sequence shown here is derived from an EMBL/GenBank/DDBJ whole genome shotgun (WGS) entry which is preliminary data.</text>
</comment>
<dbReference type="PANTHER" id="PTHR11138">
    <property type="entry name" value="METHIONYL-TRNA FORMYLTRANSFERASE"/>
    <property type="match status" value="1"/>
</dbReference>
<dbReference type="InterPro" id="IPR036477">
    <property type="entry name" value="Formyl_transf_N_sf"/>
</dbReference>
<dbReference type="AlphaFoldDB" id="A0A2S9XQU7"/>
<dbReference type="InterPro" id="IPR011034">
    <property type="entry name" value="Formyl_transferase-like_C_sf"/>
</dbReference>
<dbReference type="PANTHER" id="PTHR11138:SF5">
    <property type="entry name" value="METHIONYL-TRNA FORMYLTRANSFERASE, MITOCHONDRIAL"/>
    <property type="match status" value="1"/>
</dbReference>
<dbReference type="Gene3D" id="3.10.25.10">
    <property type="entry name" value="Formyl transferase, C-terminal domain"/>
    <property type="match status" value="1"/>
</dbReference>
<dbReference type="InterPro" id="IPR002376">
    <property type="entry name" value="Formyl_transf_N"/>
</dbReference>
<comment type="similarity">
    <text evidence="2 8">Belongs to the Fmt family.</text>
</comment>
<name>A0A2S9XQU7_9BACT</name>
<dbReference type="NCBIfam" id="TIGR00460">
    <property type="entry name" value="fmt"/>
    <property type="match status" value="1"/>
</dbReference>
<dbReference type="GO" id="GO:0004479">
    <property type="term" value="F:methionyl-tRNA formyltransferase activity"/>
    <property type="evidence" value="ECO:0007669"/>
    <property type="project" value="UniProtKB-UniRule"/>
</dbReference>
<dbReference type="EC" id="2.1.2.9" evidence="3 8"/>
<keyword evidence="6 8" id="KW-0648">Protein biosynthesis</keyword>
<accession>A0A2S9XQU7</accession>
<evidence type="ECO:0000256" key="6">
    <source>
        <dbReference type="ARBA" id="ARBA00022917"/>
    </source>
</evidence>
<dbReference type="EMBL" id="PVNL01000138">
    <property type="protein sequence ID" value="PRP95239.1"/>
    <property type="molecule type" value="Genomic_DNA"/>
</dbReference>
<protein>
    <recommendedName>
        <fullName evidence="4 8">Methionyl-tRNA formyltransferase</fullName>
        <ecNumber evidence="3 8">2.1.2.9</ecNumber>
    </recommendedName>
</protein>
<dbReference type="InterPro" id="IPR005794">
    <property type="entry name" value="Fmt"/>
</dbReference>
<reference evidence="11 12" key="1">
    <citation type="submission" date="2018-03" db="EMBL/GenBank/DDBJ databases">
        <title>Draft Genome Sequences of the Obligatory Marine Myxobacteria Enhygromyxa salina SWB007.</title>
        <authorList>
            <person name="Poehlein A."/>
            <person name="Moghaddam J.A."/>
            <person name="Harms H."/>
            <person name="Alanjari M."/>
            <person name="Koenig G.M."/>
            <person name="Daniel R."/>
            <person name="Schaeberle T.F."/>
        </authorList>
    </citation>
    <scope>NUCLEOTIDE SEQUENCE [LARGE SCALE GENOMIC DNA]</scope>
    <source>
        <strain evidence="11 12">SWB007</strain>
    </source>
</reference>
<evidence type="ECO:0000313" key="11">
    <source>
        <dbReference type="EMBL" id="PRP95239.1"/>
    </source>
</evidence>
<dbReference type="Proteomes" id="UP000238823">
    <property type="component" value="Unassembled WGS sequence"/>
</dbReference>
<dbReference type="CDD" id="cd08646">
    <property type="entry name" value="FMT_core_Met-tRNA-FMT_N"/>
    <property type="match status" value="1"/>
</dbReference>